<dbReference type="OrthoDB" id="9800565at2"/>
<evidence type="ECO:0000313" key="5">
    <source>
        <dbReference type="Proteomes" id="UP000288197"/>
    </source>
</evidence>
<proteinExistence type="inferred from homology"/>
<evidence type="ECO:0000259" key="3">
    <source>
        <dbReference type="Pfam" id="PF12850"/>
    </source>
</evidence>
<evidence type="ECO:0000256" key="2">
    <source>
        <dbReference type="RuleBase" id="RU362039"/>
    </source>
</evidence>
<protein>
    <recommendedName>
        <fullName evidence="2">Phosphoesterase</fullName>
        <ecNumber evidence="2">3.1.4.-</ecNumber>
    </recommendedName>
</protein>
<organism evidence="4 5">
    <name type="scientific">Vagococcus fluvialis</name>
    <dbReference type="NCBI Taxonomy" id="2738"/>
    <lineage>
        <taxon>Bacteria</taxon>
        <taxon>Bacillati</taxon>
        <taxon>Bacillota</taxon>
        <taxon>Bacilli</taxon>
        <taxon>Lactobacillales</taxon>
        <taxon>Enterococcaceae</taxon>
        <taxon>Vagococcus</taxon>
    </lineage>
</organism>
<comment type="caution">
    <text evidence="4">The sequence shown here is derived from an EMBL/GenBank/DDBJ whole genome shotgun (WGS) entry which is preliminary data.</text>
</comment>
<dbReference type="Gene3D" id="3.60.21.10">
    <property type="match status" value="1"/>
</dbReference>
<dbReference type="InterPro" id="IPR029052">
    <property type="entry name" value="Metallo-depent_PP-like"/>
</dbReference>
<dbReference type="InterPro" id="IPR041802">
    <property type="entry name" value="MPP_YfcE"/>
</dbReference>
<dbReference type="Proteomes" id="UP000288197">
    <property type="component" value="Unassembled WGS sequence"/>
</dbReference>
<dbReference type="RefSeq" id="WP_114290407.1">
    <property type="nucleotide sequence ID" value="NZ_CP081459.1"/>
</dbReference>
<dbReference type="CDD" id="cd00841">
    <property type="entry name" value="MPP_YfcE"/>
    <property type="match status" value="1"/>
</dbReference>
<dbReference type="EMBL" id="NGJX01000016">
    <property type="protein sequence ID" value="RST99225.1"/>
    <property type="molecule type" value="Genomic_DNA"/>
</dbReference>
<dbReference type="PANTHER" id="PTHR11124">
    <property type="entry name" value="VACUOLAR SORTING PROTEIN VPS29"/>
    <property type="match status" value="1"/>
</dbReference>
<dbReference type="InterPro" id="IPR024654">
    <property type="entry name" value="Calcineurin-like_PHP_lpxH"/>
</dbReference>
<feature type="domain" description="Calcineurin-like phosphoesterase" evidence="3">
    <location>
        <begin position="1"/>
        <end position="147"/>
    </location>
</feature>
<dbReference type="GeneID" id="63147389"/>
<accession>A0A369APD2</accession>
<dbReference type="SUPFAM" id="SSF56300">
    <property type="entry name" value="Metallo-dependent phosphatases"/>
    <property type="match status" value="1"/>
</dbReference>
<comment type="similarity">
    <text evidence="1 2">Belongs to the metallophosphoesterase superfamily. YfcE family.</text>
</comment>
<evidence type="ECO:0000256" key="1">
    <source>
        <dbReference type="ARBA" id="ARBA00008950"/>
    </source>
</evidence>
<dbReference type="NCBIfam" id="TIGR00040">
    <property type="entry name" value="yfcE"/>
    <property type="match status" value="1"/>
</dbReference>
<dbReference type="GO" id="GO:0016787">
    <property type="term" value="F:hydrolase activity"/>
    <property type="evidence" value="ECO:0007669"/>
    <property type="project" value="UniProtKB-UniRule"/>
</dbReference>
<dbReference type="Pfam" id="PF12850">
    <property type="entry name" value="Metallophos_2"/>
    <property type="match status" value="1"/>
</dbReference>
<name>A0A369APD2_9ENTE</name>
<keyword evidence="5" id="KW-1185">Reference proteome</keyword>
<dbReference type="EC" id="3.1.4.-" evidence="2"/>
<dbReference type="GO" id="GO:0046872">
    <property type="term" value="F:metal ion binding"/>
    <property type="evidence" value="ECO:0007669"/>
    <property type="project" value="UniProtKB-KW"/>
</dbReference>
<evidence type="ECO:0000313" key="4">
    <source>
        <dbReference type="EMBL" id="RST99225.1"/>
    </source>
</evidence>
<dbReference type="AlphaFoldDB" id="A0A369APD2"/>
<dbReference type="InterPro" id="IPR000979">
    <property type="entry name" value="Phosphodiesterase_MJ0936/Vps29"/>
</dbReference>
<keyword evidence="2" id="KW-0479">Metal-binding</keyword>
<sequence length="173" mass="19796">MKYLVVSDNHGNRDVLVDLVHVWEKKIDGMFHCGDSELKEDDTLWQKFVVVKGNCDYSPEYQKETAIAHGEDTIYMTHGHLFNVNMGLTYLSLAAKEKNASLCFYGHTHKLAAEMVDGILYLNPGSISQPRGKYSHLKTYAIVETSEKEIEVAFYTQNHEKLSDLTFTFPRED</sequence>
<reference evidence="4 5" key="1">
    <citation type="submission" date="2017-05" db="EMBL/GenBank/DDBJ databases">
        <title>Vagococcus spp. assemblies.</title>
        <authorList>
            <person name="Gulvik C.A."/>
        </authorList>
    </citation>
    <scope>NUCLEOTIDE SEQUENCE [LARGE SCALE GENOMIC DNA]</scope>
    <source>
        <strain evidence="4 5">NCFB 2497</strain>
    </source>
</reference>
<comment type="cofactor">
    <cofactor evidence="2">
        <name>a divalent metal cation</name>
        <dbReference type="ChEBI" id="CHEBI:60240"/>
    </cofactor>
</comment>
<gene>
    <name evidence="4" type="ORF">CBF32_12205</name>
</gene>